<reference evidence="4" key="1">
    <citation type="submission" date="2016-06" db="UniProtKB">
        <authorList>
            <consortium name="WormBaseParasite"/>
        </authorList>
    </citation>
    <scope>IDENTIFICATION</scope>
</reference>
<keyword evidence="3" id="KW-1185">Reference proteome</keyword>
<gene>
    <name evidence="2" type="ORF">SSLN_LOCUS324</name>
</gene>
<dbReference type="EMBL" id="UYSU01000205">
    <property type="protein sequence ID" value="VDL85419.1"/>
    <property type="molecule type" value="Genomic_DNA"/>
</dbReference>
<dbReference type="OrthoDB" id="10345078at2759"/>
<protein>
    <submittedName>
        <fullName evidence="4">Mediator of RNA polymerase II transcription subunit 13</fullName>
    </submittedName>
</protein>
<organism evidence="4">
    <name type="scientific">Schistocephalus solidus</name>
    <name type="common">Tapeworm</name>
    <dbReference type="NCBI Taxonomy" id="70667"/>
    <lineage>
        <taxon>Eukaryota</taxon>
        <taxon>Metazoa</taxon>
        <taxon>Spiralia</taxon>
        <taxon>Lophotrochozoa</taxon>
        <taxon>Platyhelminthes</taxon>
        <taxon>Cestoda</taxon>
        <taxon>Eucestoda</taxon>
        <taxon>Diphyllobothriidea</taxon>
        <taxon>Diphyllobothriidae</taxon>
        <taxon>Schistocephalus</taxon>
    </lineage>
</organism>
<evidence type="ECO:0000256" key="1">
    <source>
        <dbReference type="SAM" id="MobiDB-lite"/>
    </source>
</evidence>
<accession>A0A183S7X6</accession>
<name>A0A183S7X6_SCHSO</name>
<dbReference type="WBParaSite" id="SSLN_0000034101-mRNA-1">
    <property type="protein sequence ID" value="SSLN_0000034101-mRNA-1"/>
    <property type="gene ID" value="SSLN_0000034101"/>
</dbReference>
<reference evidence="2 3" key="2">
    <citation type="submission" date="2018-11" db="EMBL/GenBank/DDBJ databases">
        <authorList>
            <consortium name="Pathogen Informatics"/>
        </authorList>
    </citation>
    <scope>NUCLEOTIDE SEQUENCE [LARGE SCALE GENOMIC DNA]</scope>
    <source>
        <strain evidence="2 3">NST_G2</strain>
    </source>
</reference>
<proteinExistence type="predicted"/>
<feature type="region of interest" description="Disordered" evidence="1">
    <location>
        <begin position="284"/>
        <end position="303"/>
    </location>
</feature>
<dbReference type="AlphaFoldDB" id="A0A183S7X6"/>
<dbReference type="Proteomes" id="UP000275846">
    <property type="component" value="Unassembled WGS sequence"/>
</dbReference>
<evidence type="ECO:0000313" key="2">
    <source>
        <dbReference type="EMBL" id="VDL85419.1"/>
    </source>
</evidence>
<evidence type="ECO:0000313" key="4">
    <source>
        <dbReference type="WBParaSite" id="SSLN_0000034101-mRNA-1"/>
    </source>
</evidence>
<sequence length="376" mass="41073">MGVILISAELTRFLSPTVENGDTQEKEVDTFSPAVNLWDACLLDFFLQIGWWALKRWIPASQYPNASGAMHELSLSETSVEAVQNPTQGSPTLPACFFIGSAMLLGHALLDCLHTLPDDVESDDGCSGASEVDQPISAKAICYLLFIRALGGEGRASQPLQPVVLTVHATLEKFHLDGLFALLPVDSMLMLIDFFTDFFFRHFKLVDAVLGRRASCPRKTNLLPTHLHFERLPSSTGAEGQPWPPPLCEAVPAYLVHLYPKSFKPELTKLLSTMAAYDPALLTNPNNAGSTEPAAPQKELKSSSVHVVQEVDLSDVSMEMLEDLSQIPSENMEQAVANVVASAPNLNLTIEPSQGRQQAEDIVRQAGLELKRRRGG</sequence>
<evidence type="ECO:0000313" key="3">
    <source>
        <dbReference type="Proteomes" id="UP000275846"/>
    </source>
</evidence>